<feature type="domain" description="Glycosyltransferase 2-like" evidence="2">
    <location>
        <begin position="43"/>
        <end position="146"/>
    </location>
</feature>
<organism evidence="3">
    <name type="scientific">marine metagenome</name>
    <dbReference type="NCBI Taxonomy" id="408172"/>
    <lineage>
        <taxon>unclassified sequences</taxon>
        <taxon>metagenomes</taxon>
        <taxon>ecological metagenomes</taxon>
    </lineage>
</organism>
<dbReference type="EMBL" id="UINC01111218">
    <property type="protein sequence ID" value="SVC79275.1"/>
    <property type="molecule type" value="Genomic_DNA"/>
</dbReference>
<gene>
    <name evidence="3" type="ORF">METZ01_LOCUS332129</name>
</gene>
<evidence type="ECO:0000259" key="2">
    <source>
        <dbReference type="Pfam" id="PF00535"/>
    </source>
</evidence>
<protein>
    <recommendedName>
        <fullName evidence="2">Glycosyltransferase 2-like domain-containing protein</fullName>
    </recommendedName>
</protein>
<sequence length="164" mass="18805">MILVTIFQLFLVIFIVTYLSINMIYLVRLFPLKEELVAYPYISVCIPARNEERDIKNCVKSVLNQDYPNFEVIVVDDNSSDNTAKIVRSMTEEYPNLIFIAGAQLAPGWMGKPYALHQAYQKSRGQYLLFTDADLMYRSHALKTAMHTMICKDLDLLTLMPAAI</sequence>
<feature type="non-terminal residue" evidence="3">
    <location>
        <position position="164"/>
    </location>
</feature>
<keyword evidence="1" id="KW-0472">Membrane</keyword>
<feature type="transmembrane region" description="Helical" evidence="1">
    <location>
        <begin position="6"/>
        <end position="27"/>
    </location>
</feature>
<evidence type="ECO:0000256" key="1">
    <source>
        <dbReference type="SAM" id="Phobius"/>
    </source>
</evidence>
<dbReference type="InterPro" id="IPR029044">
    <property type="entry name" value="Nucleotide-diphossugar_trans"/>
</dbReference>
<dbReference type="SUPFAM" id="SSF53448">
    <property type="entry name" value="Nucleotide-diphospho-sugar transferases"/>
    <property type="match status" value="1"/>
</dbReference>
<dbReference type="PANTHER" id="PTHR43685:SF2">
    <property type="entry name" value="GLYCOSYLTRANSFERASE 2-LIKE DOMAIN-CONTAINING PROTEIN"/>
    <property type="match status" value="1"/>
</dbReference>
<dbReference type="AlphaFoldDB" id="A0A382Q2W3"/>
<dbReference type="PANTHER" id="PTHR43685">
    <property type="entry name" value="GLYCOSYLTRANSFERASE"/>
    <property type="match status" value="1"/>
</dbReference>
<reference evidence="3" key="1">
    <citation type="submission" date="2018-05" db="EMBL/GenBank/DDBJ databases">
        <authorList>
            <person name="Lanie J.A."/>
            <person name="Ng W.-L."/>
            <person name="Kazmierczak K.M."/>
            <person name="Andrzejewski T.M."/>
            <person name="Davidsen T.M."/>
            <person name="Wayne K.J."/>
            <person name="Tettelin H."/>
            <person name="Glass J.I."/>
            <person name="Rusch D."/>
            <person name="Podicherti R."/>
            <person name="Tsui H.-C.T."/>
            <person name="Winkler M.E."/>
        </authorList>
    </citation>
    <scope>NUCLEOTIDE SEQUENCE</scope>
</reference>
<dbReference type="Pfam" id="PF00535">
    <property type="entry name" value="Glycos_transf_2"/>
    <property type="match status" value="1"/>
</dbReference>
<evidence type="ECO:0000313" key="3">
    <source>
        <dbReference type="EMBL" id="SVC79275.1"/>
    </source>
</evidence>
<name>A0A382Q2W3_9ZZZZ</name>
<dbReference type="InterPro" id="IPR050834">
    <property type="entry name" value="Glycosyltransf_2"/>
</dbReference>
<proteinExistence type="predicted"/>
<keyword evidence="1" id="KW-1133">Transmembrane helix</keyword>
<keyword evidence="1" id="KW-0812">Transmembrane</keyword>
<dbReference type="Gene3D" id="3.90.550.10">
    <property type="entry name" value="Spore Coat Polysaccharide Biosynthesis Protein SpsA, Chain A"/>
    <property type="match status" value="1"/>
</dbReference>
<accession>A0A382Q2W3</accession>
<dbReference type="CDD" id="cd00761">
    <property type="entry name" value="Glyco_tranf_GTA_type"/>
    <property type="match status" value="1"/>
</dbReference>
<dbReference type="InterPro" id="IPR001173">
    <property type="entry name" value="Glyco_trans_2-like"/>
</dbReference>